<dbReference type="InterPro" id="IPR055802">
    <property type="entry name" value="DUF7378"/>
</dbReference>
<evidence type="ECO:0000256" key="1">
    <source>
        <dbReference type="SAM" id="Phobius"/>
    </source>
</evidence>
<feature type="transmembrane region" description="Helical" evidence="1">
    <location>
        <begin position="123"/>
        <end position="145"/>
    </location>
</feature>
<protein>
    <recommendedName>
        <fullName evidence="2">DUF7378 domain-containing protein</fullName>
    </recommendedName>
</protein>
<evidence type="ECO:0000313" key="4">
    <source>
        <dbReference type="Proteomes" id="UP000026961"/>
    </source>
</evidence>
<feature type="domain" description="DUF7378" evidence="2">
    <location>
        <begin position="7"/>
        <end position="151"/>
    </location>
</feature>
<reference evidence="3" key="1">
    <citation type="submission" date="2015-04" db="UniProtKB">
        <authorList>
            <consortium name="EnsemblPlants"/>
        </authorList>
    </citation>
    <scope>IDENTIFICATION</scope>
</reference>
<evidence type="ECO:0000313" key="3">
    <source>
        <dbReference type="EnsemblPlants" id="OGLUM12G09930.1"/>
    </source>
</evidence>
<reference evidence="3" key="2">
    <citation type="submission" date="2018-05" db="EMBL/GenBank/DDBJ databases">
        <title>OgluRS3 (Oryza glumaepatula Reference Sequence Version 3).</title>
        <authorList>
            <person name="Zhang J."/>
            <person name="Kudrna D."/>
            <person name="Lee S."/>
            <person name="Talag J."/>
            <person name="Welchert J."/>
            <person name="Wing R.A."/>
        </authorList>
    </citation>
    <scope>NUCLEOTIDE SEQUENCE [LARGE SCALE GENOMIC DNA]</scope>
</reference>
<dbReference type="Pfam" id="PF24095">
    <property type="entry name" value="DUF7378"/>
    <property type="match status" value="1"/>
</dbReference>
<dbReference type="Proteomes" id="UP000026961">
    <property type="component" value="Chromosome 12"/>
</dbReference>
<feature type="transmembrane region" description="Helical" evidence="1">
    <location>
        <begin position="94"/>
        <end position="116"/>
    </location>
</feature>
<organism evidence="3">
    <name type="scientific">Oryza glumipatula</name>
    <dbReference type="NCBI Taxonomy" id="40148"/>
    <lineage>
        <taxon>Eukaryota</taxon>
        <taxon>Viridiplantae</taxon>
        <taxon>Streptophyta</taxon>
        <taxon>Embryophyta</taxon>
        <taxon>Tracheophyta</taxon>
        <taxon>Spermatophyta</taxon>
        <taxon>Magnoliopsida</taxon>
        <taxon>Liliopsida</taxon>
        <taxon>Poales</taxon>
        <taxon>Poaceae</taxon>
        <taxon>BOP clade</taxon>
        <taxon>Oryzoideae</taxon>
        <taxon>Oryzeae</taxon>
        <taxon>Oryzinae</taxon>
        <taxon>Oryza</taxon>
    </lineage>
</organism>
<proteinExistence type="predicted"/>
<sequence length="169" mass="18451">MATAESPTLGESLAHVPRGERWAMAVLLQLMLPIGTTSSLAYGYHLGFPSFFSSVPWRLPLLLSMGAYFSVLYATTSYAQLFLPRTPVRVYDNIFDVGTWGGFFIICIMVCVVLGLRVEDARVLVACTCVVAAFVVGVVVVWVWLARTYGGDEDEDEASSESTSARLPV</sequence>
<dbReference type="Gramene" id="OGLUM12G09930.1">
    <property type="protein sequence ID" value="OGLUM12G09930.1"/>
    <property type="gene ID" value="OGLUM12G09930"/>
</dbReference>
<feature type="transmembrane region" description="Helical" evidence="1">
    <location>
        <begin position="22"/>
        <end position="43"/>
    </location>
</feature>
<dbReference type="EnsemblPlants" id="OGLUM12G09930.1">
    <property type="protein sequence ID" value="OGLUM12G09930.1"/>
    <property type="gene ID" value="OGLUM12G09930"/>
</dbReference>
<name>A0A0E0BRC9_9ORYZ</name>
<keyword evidence="1" id="KW-0472">Membrane</keyword>
<keyword evidence="1" id="KW-0812">Transmembrane</keyword>
<accession>A0A0E0BRC9</accession>
<dbReference type="HOGENOM" id="CLU_124673_1_0_1"/>
<evidence type="ECO:0000259" key="2">
    <source>
        <dbReference type="Pfam" id="PF24095"/>
    </source>
</evidence>
<keyword evidence="1" id="KW-1133">Transmembrane helix</keyword>
<keyword evidence="4" id="KW-1185">Reference proteome</keyword>
<feature type="transmembrane region" description="Helical" evidence="1">
    <location>
        <begin position="55"/>
        <end position="74"/>
    </location>
</feature>
<dbReference type="AlphaFoldDB" id="A0A0E0BRC9"/>